<dbReference type="PANTHER" id="PTHR23528:SF1">
    <property type="entry name" value="MAJOR FACILITATOR SUPERFAMILY (MFS) PROFILE DOMAIN-CONTAINING PROTEIN"/>
    <property type="match status" value="1"/>
</dbReference>
<dbReference type="RefSeq" id="WP_219690569.1">
    <property type="nucleotide sequence ID" value="NZ_WMBF01000268.1"/>
</dbReference>
<feature type="transmembrane region" description="Helical" evidence="5">
    <location>
        <begin position="60"/>
        <end position="80"/>
    </location>
</feature>
<comment type="caution">
    <text evidence="7">The sequence shown here is derived from an EMBL/GenBank/DDBJ whole genome shotgun (WGS) entry which is preliminary data.</text>
</comment>
<comment type="subcellular location">
    <subcellularLocation>
        <location evidence="1">Cell membrane</location>
        <topology evidence="1">Multi-pass membrane protein</topology>
    </subcellularLocation>
</comment>
<evidence type="ECO:0000256" key="2">
    <source>
        <dbReference type="ARBA" id="ARBA00022692"/>
    </source>
</evidence>
<feature type="transmembrane region" description="Helical" evidence="5">
    <location>
        <begin position="235"/>
        <end position="254"/>
    </location>
</feature>
<keyword evidence="3 5" id="KW-1133">Transmembrane helix</keyword>
<accession>A0ABS6YU81</accession>
<feature type="transmembrane region" description="Helical" evidence="5">
    <location>
        <begin position="25"/>
        <end position="48"/>
    </location>
</feature>
<feature type="transmembrane region" description="Helical" evidence="5">
    <location>
        <begin position="274"/>
        <end position="293"/>
    </location>
</feature>
<feature type="transmembrane region" description="Helical" evidence="5">
    <location>
        <begin position="393"/>
        <end position="414"/>
    </location>
</feature>
<feature type="domain" description="Major facilitator superfamily (MFS) profile" evidence="6">
    <location>
        <begin position="24"/>
        <end position="421"/>
    </location>
</feature>
<feature type="transmembrane region" description="Helical" evidence="5">
    <location>
        <begin position="180"/>
        <end position="199"/>
    </location>
</feature>
<dbReference type="InterPro" id="IPR036259">
    <property type="entry name" value="MFS_trans_sf"/>
</dbReference>
<dbReference type="PROSITE" id="PS50850">
    <property type="entry name" value="MFS"/>
    <property type="match status" value="1"/>
</dbReference>
<feature type="transmembrane region" description="Helical" evidence="5">
    <location>
        <begin position="365"/>
        <end position="387"/>
    </location>
</feature>
<gene>
    <name evidence="7" type="ORF">GKQ77_21485</name>
</gene>
<organism evidence="7 8">
    <name type="scientific">Streptomyces anatolicus</name>
    <dbReference type="NCBI Taxonomy" id="2675858"/>
    <lineage>
        <taxon>Bacteria</taxon>
        <taxon>Bacillati</taxon>
        <taxon>Actinomycetota</taxon>
        <taxon>Actinomycetes</taxon>
        <taxon>Kitasatosporales</taxon>
        <taxon>Streptomycetaceae</taxon>
        <taxon>Streptomyces</taxon>
    </lineage>
</organism>
<keyword evidence="2 5" id="KW-0812">Transmembrane</keyword>
<evidence type="ECO:0000313" key="8">
    <source>
        <dbReference type="Proteomes" id="UP001197114"/>
    </source>
</evidence>
<name>A0ABS6YU81_9ACTN</name>
<keyword evidence="4 5" id="KW-0472">Membrane</keyword>
<evidence type="ECO:0000256" key="3">
    <source>
        <dbReference type="ARBA" id="ARBA00022989"/>
    </source>
</evidence>
<dbReference type="EMBL" id="WMBF01000268">
    <property type="protein sequence ID" value="MBW5424107.1"/>
    <property type="molecule type" value="Genomic_DNA"/>
</dbReference>
<evidence type="ECO:0000256" key="5">
    <source>
        <dbReference type="SAM" id="Phobius"/>
    </source>
</evidence>
<dbReference type="SUPFAM" id="SSF103473">
    <property type="entry name" value="MFS general substrate transporter"/>
    <property type="match status" value="1"/>
</dbReference>
<feature type="transmembrane region" description="Helical" evidence="5">
    <location>
        <begin position="302"/>
        <end position="321"/>
    </location>
</feature>
<proteinExistence type="predicted"/>
<dbReference type="PANTHER" id="PTHR23528">
    <property type="match status" value="1"/>
</dbReference>
<dbReference type="Pfam" id="PF07690">
    <property type="entry name" value="MFS_1"/>
    <property type="match status" value="2"/>
</dbReference>
<dbReference type="InterPro" id="IPR011701">
    <property type="entry name" value="MFS"/>
</dbReference>
<evidence type="ECO:0000259" key="6">
    <source>
        <dbReference type="PROSITE" id="PS50850"/>
    </source>
</evidence>
<evidence type="ECO:0000256" key="4">
    <source>
        <dbReference type="ARBA" id="ARBA00023136"/>
    </source>
</evidence>
<dbReference type="InterPro" id="IPR020846">
    <property type="entry name" value="MFS_dom"/>
</dbReference>
<keyword evidence="8" id="KW-1185">Reference proteome</keyword>
<dbReference type="Proteomes" id="UP001197114">
    <property type="component" value="Unassembled WGS sequence"/>
</dbReference>
<feature type="transmembrane region" description="Helical" evidence="5">
    <location>
        <begin position="151"/>
        <end position="174"/>
    </location>
</feature>
<reference evidence="7 8" key="1">
    <citation type="submission" date="2019-11" db="EMBL/GenBank/DDBJ databases">
        <authorList>
            <person name="Ay H."/>
        </authorList>
    </citation>
    <scope>NUCLEOTIDE SEQUENCE [LARGE SCALE GENOMIC DNA]</scope>
    <source>
        <strain evidence="7 8">BG9H</strain>
    </source>
</reference>
<protein>
    <submittedName>
        <fullName evidence="7">MFS transporter</fullName>
    </submittedName>
</protein>
<dbReference type="Gene3D" id="1.20.1250.20">
    <property type="entry name" value="MFS general substrate transporter like domains"/>
    <property type="match status" value="1"/>
</dbReference>
<evidence type="ECO:0000313" key="7">
    <source>
        <dbReference type="EMBL" id="MBW5424107.1"/>
    </source>
</evidence>
<evidence type="ECO:0000256" key="1">
    <source>
        <dbReference type="ARBA" id="ARBA00004651"/>
    </source>
</evidence>
<sequence length="421" mass="43369">MALSARQDQIPPPDRPAGTPRGLMPLLLVGNTAMFTLYIGVGGVLLPLQIERIDEADKVAMLGLVSGVSAVFATLFNPVAGALSDRSGRRNPWILGSGLAAVGAMALLGGVDTVLLVTIAWCVGQAVVNVFQAALTSVVPDRVPLSARGKASAAVGLGMPLGSTIGALLGSAFADHIRTGYLVLGAFVALAAVLFTSFAREKPPTTTDRAEKAPLKRQFAAFLGALRHHDFRWAFIGRALLVLGYFCVFGYQLYILQDHIALPSGISPEGAVAILTPVNAVAMALSTVVGGVLSDRLNRRKLFVALSAVISAVALIVPAVSPTWPAMIVFAVLNGLGFGCFMAVDNALVSMILPSAEDAARDLGVLNMAQAGPQILAPFAASVIVSLCGGGQGGGYTALFIAGAVLSLLGALAVRPIRGVR</sequence>
<feature type="transmembrane region" description="Helical" evidence="5">
    <location>
        <begin position="327"/>
        <end position="353"/>
    </location>
</feature>